<dbReference type="GO" id="GO:0020037">
    <property type="term" value="F:heme binding"/>
    <property type="evidence" value="ECO:0007669"/>
    <property type="project" value="InterPro"/>
</dbReference>
<evidence type="ECO:0000256" key="3">
    <source>
        <dbReference type="ARBA" id="ARBA00023004"/>
    </source>
</evidence>
<organism evidence="7 8">
    <name type="scientific">Methanolobus mangrovi</name>
    <dbReference type="NCBI Taxonomy" id="3072977"/>
    <lineage>
        <taxon>Archaea</taxon>
        <taxon>Methanobacteriati</taxon>
        <taxon>Methanobacteriota</taxon>
        <taxon>Stenosarchaea group</taxon>
        <taxon>Methanomicrobia</taxon>
        <taxon>Methanosarcinales</taxon>
        <taxon>Methanosarcinaceae</taxon>
        <taxon>Methanolobus</taxon>
    </lineage>
</organism>
<feature type="transmembrane region" description="Helical" evidence="5">
    <location>
        <begin position="7"/>
        <end position="27"/>
    </location>
</feature>
<dbReference type="Gene3D" id="1.10.760.10">
    <property type="entry name" value="Cytochrome c-like domain"/>
    <property type="match status" value="1"/>
</dbReference>
<evidence type="ECO:0000313" key="8">
    <source>
        <dbReference type="Proteomes" id="UP001183006"/>
    </source>
</evidence>
<accession>A0AA51UKJ4</accession>
<keyword evidence="3 4" id="KW-0408">Iron</keyword>
<keyword evidence="5" id="KW-0812">Transmembrane</keyword>
<dbReference type="SUPFAM" id="SSF46626">
    <property type="entry name" value="Cytochrome c"/>
    <property type="match status" value="1"/>
</dbReference>
<evidence type="ECO:0000259" key="6">
    <source>
        <dbReference type="PROSITE" id="PS51007"/>
    </source>
</evidence>
<evidence type="ECO:0000256" key="1">
    <source>
        <dbReference type="ARBA" id="ARBA00022617"/>
    </source>
</evidence>
<keyword evidence="1 4" id="KW-0349">Heme</keyword>
<dbReference type="GeneID" id="84229704"/>
<protein>
    <submittedName>
        <fullName evidence="7">Cytochrome c</fullName>
    </submittedName>
</protein>
<dbReference type="InterPro" id="IPR009056">
    <property type="entry name" value="Cyt_c-like_dom"/>
</dbReference>
<evidence type="ECO:0000256" key="4">
    <source>
        <dbReference type="PROSITE-ProRule" id="PRU00433"/>
    </source>
</evidence>
<proteinExistence type="predicted"/>
<keyword evidence="8" id="KW-1185">Reference proteome</keyword>
<gene>
    <name evidence="7" type="ORF">RE476_06145</name>
</gene>
<dbReference type="Pfam" id="PF00034">
    <property type="entry name" value="Cytochrom_C"/>
    <property type="match status" value="1"/>
</dbReference>
<dbReference type="InterPro" id="IPR036909">
    <property type="entry name" value="Cyt_c-like_dom_sf"/>
</dbReference>
<keyword evidence="5" id="KW-0472">Membrane</keyword>
<keyword evidence="2 4" id="KW-0479">Metal-binding</keyword>
<dbReference type="KEGG" id="mmav:RE476_06145"/>
<dbReference type="GO" id="GO:0046872">
    <property type="term" value="F:metal ion binding"/>
    <property type="evidence" value="ECO:0007669"/>
    <property type="project" value="UniProtKB-KW"/>
</dbReference>
<dbReference type="EMBL" id="CP133594">
    <property type="protein sequence ID" value="WMW23396.1"/>
    <property type="molecule type" value="Genomic_DNA"/>
</dbReference>
<dbReference type="GO" id="GO:0009055">
    <property type="term" value="F:electron transfer activity"/>
    <property type="evidence" value="ECO:0007669"/>
    <property type="project" value="InterPro"/>
</dbReference>
<keyword evidence="5" id="KW-1133">Transmembrane helix</keyword>
<dbReference type="Proteomes" id="UP001183006">
    <property type="component" value="Chromosome"/>
</dbReference>
<sequence length="200" mass="22331">MDKFERYFFAFLGLVVIILLVIVLNMLNNPTSGYTTYGPDYYNMPGGMMGSGYSQGGMMGSGYVYPYGVEDFKNEFDSNGETIYYTGYNESGQKIPISYGPNWLYVHGGSCVNCHGVSGKGGVPIMMAYAIPADITYDSLTSEEHEMEEGEEHESYTDETIKIAIRDGLEPSGDELDLAMPRWHMSDEDLDDIVEYLKVL</sequence>
<name>A0AA51UKJ4_9EURY</name>
<dbReference type="PROSITE" id="PS51007">
    <property type="entry name" value="CYTC"/>
    <property type="match status" value="1"/>
</dbReference>
<reference evidence="7" key="1">
    <citation type="submission" date="2023-08" db="EMBL/GenBank/DDBJ databases">
        <title>Methanolobus mangrovi sp. nov. and Methanolobus sediminis sp. nov, two novel methylotrophic methanogens isolated from mangrove sediments in China.</title>
        <authorList>
            <person name="Zhou J."/>
        </authorList>
    </citation>
    <scope>NUCLEOTIDE SEQUENCE</scope>
    <source>
        <strain evidence="7">FTZ2</strain>
    </source>
</reference>
<dbReference type="RefSeq" id="WP_309309512.1">
    <property type="nucleotide sequence ID" value="NZ_CP133594.1"/>
</dbReference>
<evidence type="ECO:0000256" key="5">
    <source>
        <dbReference type="SAM" id="Phobius"/>
    </source>
</evidence>
<evidence type="ECO:0000256" key="2">
    <source>
        <dbReference type="ARBA" id="ARBA00022723"/>
    </source>
</evidence>
<feature type="domain" description="Cytochrome c" evidence="6">
    <location>
        <begin position="87"/>
        <end position="200"/>
    </location>
</feature>
<dbReference type="AlphaFoldDB" id="A0AA51UKJ4"/>
<evidence type="ECO:0000313" key="7">
    <source>
        <dbReference type="EMBL" id="WMW23396.1"/>
    </source>
</evidence>